<dbReference type="RefSeq" id="WP_069907734.1">
    <property type="nucleotide sequence ID" value="NZ_LAJE02000025.1"/>
</dbReference>
<proteinExistence type="inferred from homology"/>
<keyword evidence="5" id="KW-0574">Periplasm</keyword>
<keyword evidence="3" id="KW-0813">Transport</keyword>
<dbReference type="EMBL" id="LAJE02000025">
    <property type="protein sequence ID" value="OEO33147.1"/>
    <property type="molecule type" value="Genomic_DNA"/>
</dbReference>
<comment type="similarity">
    <text evidence="2">Belongs to the bacterial solute-binding protein 1 family.</text>
</comment>
<evidence type="ECO:0000256" key="1">
    <source>
        <dbReference type="ARBA" id="ARBA00004418"/>
    </source>
</evidence>
<evidence type="ECO:0000313" key="6">
    <source>
        <dbReference type="EMBL" id="OEO33147.1"/>
    </source>
</evidence>
<comment type="subcellular location">
    <subcellularLocation>
        <location evidence="1">Periplasm</location>
    </subcellularLocation>
</comment>
<dbReference type="OrthoDB" id="9811622at2"/>
<organism evidence="6 7">
    <name type="scientific">Devosia insulae DS-56</name>
    <dbReference type="NCBI Taxonomy" id="1116389"/>
    <lineage>
        <taxon>Bacteria</taxon>
        <taxon>Pseudomonadati</taxon>
        <taxon>Pseudomonadota</taxon>
        <taxon>Alphaproteobacteria</taxon>
        <taxon>Hyphomicrobiales</taxon>
        <taxon>Devosiaceae</taxon>
        <taxon>Devosia</taxon>
    </lineage>
</organism>
<accession>A0A1E5XX34</accession>
<dbReference type="Proteomes" id="UP000095463">
    <property type="component" value="Unassembled WGS sequence"/>
</dbReference>
<dbReference type="AlphaFoldDB" id="A0A1E5XX34"/>
<sequence length="364" mass="39743">MTWSHPRGYDPMVATAKAWAEKTGVTIEWDKRSLQDFESFPVEELARQYDMIVIDHPHVGQIVAENCLTPLDIPGRETERQALAEGSVGQSYPSYTYAGHQWAFPIDAATQVMAYRADLIEAPKSWDDVVALAKVGRVVFPLLPPHSMMSFFTLTANLGQPCAVENGPLVDTATGIRAIEMLAEVARHLDPADFAMDPITASEAMARPDARLALMPLGYGYVSYAIPGFRPQQLNFADIPLPGARGSALGGTGIAVSAFSQNRQAAIDYAYWVASAEVQRSLYASSGGQPGHATAWEDEAVNAATGNFYRGTRQTLEGAYVRPRHHGYMAFQDAASQRLNAGLLAREAPATILAYLDRLFRESF</sequence>
<dbReference type="InterPro" id="IPR006059">
    <property type="entry name" value="SBP"/>
</dbReference>
<dbReference type="InterPro" id="IPR050490">
    <property type="entry name" value="Bact_solute-bd_prot1"/>
</dbReference>
<evidence type="ECO:0000256" key="4">
    <source>
        <dbReference type="ARBA" id="ARBA00022729"/>
    </source>
</evidence>
<keyword evidence="7" id="KW-1185">Reference proteome</keyword>
<dbReference type="SUPFAM" id="SSF53850">
    <property type="entry name" value="Periplasmic binding protein-like II"/>
    <property type="match status" value="1"/>
</dbReference>
<name>A0A1E5XX34_9HYPH</name>
<dbReference type="Pfam" id="PF13416">
    <property type="entry name" value="SBP_bac_8"/>
    <property type="match status" value="1"/>
</dbReference>
<evidence type="ECO:0000256" key="3">
    <source>
        <dbReference type="ARBA" id="ARBA00022448"/>
    </source>
</evidence>
<protein>
    <submittedName>
        <fullName evidence="6">ABC transporter substrate-binding protein</fullName>
    </submittedName>
</protein>
<gene>
    <name evidence="6" type="ORF">VW23_008025</name>
</gene>
<evidence type="ECO:0000256" key="2">
    <source>
        <dbReference type="ARBA" id="ARBA00008520"/>
    </source>
</evidence>
<evidence type="ECO:0000313" key="7">
    <source>
        <dbReference type="Proteomes" id="UP000095463"/>
    </source>
</evidence>
<keyword evidence="4" id="KW-0732">Signal</keyword>
<dbReference type="GO" id="GO:0042597">
    <property type="term" value="C:periplasmic space"/>
    <property type="evidence" value="ECO:0007669"/>
    <property type="project" value="UniProtKB-SubCell"/>
</dbReference>
<evidence type="ECO:0000256" key="5">
    <source>
        <dbReference type="ARBA" id="ARBA00022764"/>
    </source>
</evidence>
<reference evidence="6 7" key="1">
    <citation type="journal article" date="2015" name="Genome Announc.">
        <title>Genome Assemblies of Three Soil-Associated Devosia species: D. insulae, D. limi, and D. soli.</title>
        <authorList>
            <person name="Hassan Y.I."/>
            <person name="Lepp D."/>
            <person name="Zhou T."/>
        </authorList>
    </citation>
    <scope>NUCLEOTIDE SEQUENCE [LARGE SCALE GENOMIC DNA]</scope>
    <source>
        <strain evidence="6 7">DS-56</strain>
    </source>
</reference>
<dbReference type="PANTHER" id="PTHR43649:SF34">
    <property type="entry name" value="ABC TRANSPORTER PERIPLASMIC-BINDING PROTEIN YCJN-RELATED"/>
    <property type="match status" value="1"/>
</dbReference>
<comment type="caution">
    <text evidence="6">The sequence shown here is derived from an EMBL/GenBank/DDBJ whole genome shotgun (WGS) entry which is preliminary data.</text>
</comment>
<dbReference type="PANTHER" id="PTHR43649">
    <property type="entry name" value="ARABINOSE-BINDING PROTEIN-RELATED"/>
    <property type="match status" value="1"/>
</dbReference>
<dbReference type="Gene3D" id="3.40.190.10">
    <property type="entry name" value="Periplasmic binding protein-like II"/>
    <property type="match status" value="1"/>
</dbReference>